<comment type="caution">
    <text evidence="2">The sequence shown here is derived from an EMBL/GenBank/DDBJ whole genome shotgun (WGS) entry which is preliminary data.</text>
</comment>
<dbReference type="AlphaFoldDB" id="A0A3S5BLL7"/>
<feature type="compositionally biased region" description="Basic and acidic residues" evidence="1">
    <location>
        <begin position="66"/>
        <end position="77"/>
    </location>
</feature>
<evidence type="ECO:0000313" key="3">
    <source>
        <dbReference type="Proteomes" id="UP000784294"/>
    </source>
</evidence>
<evidence type="ECO:0000256" key="1">
    <source>
        <dbReference type="SAM" id="MobiDB-lite"/>
    </source>
</evidence>
<feature type="compositionally biased region" description="Acidic residues" evidence="1">
    <location>
        <begin position="142"/>
        <end position="167"/>
    </location>
</feature>
<organism evidence="2 3">
    <name type="scientific">Protopolystoma xenopodis</name>
    <dbReference type="NCBI Taxonomy" id="117903"/>
    <lineage>
        <taxon>Eukaryota</taxon>
        <taxon>Metazoa</taxon>
        <taxon>Spiralia</taxon>
        <taxon>Lophotrochozoa</taxon>
        <taxon>Platyhelminthes</taxon>
        <taxon>Monogenea</taxon>
        <taxon>Polyopisthocotylea</taxon>
        <taxon>Polystomatidea</taxon>
        <taxon>Polystomatidae</taxon>
        <taxon>Protopolystoma</taxon>
    </lineage>
</organism>
<feature type="region of interest" description="Disordered" evidence="1">
    <location>
        <begin position="53"/>
        <end position="171"/>
    </location>
</feature>
<name>A0A3S5BLL7_9PLAT</name>
<feature type="compositionally biased region" description="Polar residues" evidence="1">
    <location>
        <begin position="364"/>
        <end position="384"/>
    </location>
</feature>
<gene>
    <name evidence="2" type="ORF">PXEA_LOCUS1632</name>
</gene>
<dbReference type="EMBL" id="CAAALY010003356">
    <property type="protein sequence ID" value="VEL08192.1"/>
    <property type="molecule type" value="Genomic_DNA"/>
</dbReference>
<feature type="region of interest" description="Disordered" evidence="1">
    <location>
        <begin position="320"/>
        <end position="384"/>
    </location>
</feature>
<feature type="compositionally biased region" description="Acidic residues" evidence="1">
    <location>
        <begin position="78"/>
        <end position="113"/>
    </location>
</feature>
<reference evidence="2" key="1">
    <citation type="submission" date="2018-11" db="EMBL/GenBank/DDBJ databases">
        <authorList>
            <consortium name="Pathogen Informatics"/>
        </authorList>
    </citation>
    <scope>NUCLEOTIDE SEQUENCE</scope>
</reference>
<evidence type="ECO:0000313" key="2">
    <source>
        <dbReference type="EMBL" id="VEL08192.1"/>
    </source>
</evidence>
<feature type="compositionally biased region" description="Polar residues" evidence="1">
    <location>
        <begin position="53"/>
        <end position="63"/>
    </location>
</feature>
<proteinExistence type="predicted"/>
<keyword evidence="3" id="KW-1185">Reference proteome</keyword>
<accession>A0A3S5BLL7</accession>
<sequence>MTIKAVCALLEHPVSVNTVDYTDRGPLDEARLRGFNELYLLLKQYARIRPGSQVNIKSDTNSPCDGVRRDVQTRRENEEEEEEEDEEEDNEGDGDEGDDGDDGEGEGEGEDGEKPEPGTGAGADAEPEAEAEAKAEAKVDVEVEVEMEMEMEMEEEDEEEVEVEESKEESRDDGQCRFVKCETREERKINAMLERVAKGEESFVVAADDEACHSADAVDWQPLRQFTWLSSRLRLAEAGAFEESFCQKTHSDNWRRTGRSDETGVTSCVAELQPSQSCALEPDARLLGANVLPQMDFEWPRCDGVCVAYVGRTEDDARQVGGYRPAETKPTGDANGGGQMSPCAPVRPNADRQTHEDGEEIIYSSYTNDSKQTTFDQTVSSKAL</sequence>
<protein>
    <submittedName>
        <fullName evidence="2">Uncharacterized protein</fullName>
    </submittedName>
</protein>
<feature type="compositionally biased region" description="Basic and acidic residues" evidence="1">
    <location>
        <begin position="131"/>
        <end position="141"/>
    </location>
</feature>
<dbReference type="Proteomes" id="UP000784294">
    <property type="component" value="Unassembled WGS sequence"/>
</dbReference>